<sequence length="296" mass="31364">MKIQRHLVLAAALSSVLLAACAAPSTSPGTDAAKPAGDKPDAAQPADGAAPAAVKSDPAPASSIDLRGYTWNLDSAVDAAGKPIALLQREGKYGLKLSFNGDNLGVSGGCNHVGAGFKLAGDRIEIGGFRSTLMACQDQRLMQMDSAIGEQLKGSTRFVIEGEAPQPRLLLTTAGGAKLTLSGEPTAETRYGSPGATVFLEVDSQLRKCSHPLIPNYQCLWVRERKYDDNGVALKPSDEWHFLYQSIEGYTHEAGIRNVVRVKKFDIKNPPADASSVAYVLDMVVESESVPAPKSK</sequence>
<evidence type="ECO:0000313" key="5">
    <source>
        <dbReference type="EMBL" id="BAW00322.1"/>
    </source>
</evidence>
<protein>
    <submittedName>
        <fullName evidence="5">Meta/HslJ family protein 1</fullName>
    </submittedName>
</protein>
<feature type="domain" description="DUF4377" evidence="4">
    <location>
        <begin position="201"/>
        <end position="286"/>
    </location>
</feature>
<feature type="domain" description="DUF306" evidence="3">
    <location>
        <begin position="65"/>
        <end position="179"/>
    </location>
</feature>
<dbReference type="InterPro" id="IPR038670">
    <property type="entry name" value="HslJ-like_sf"/>
</dbReference>
<dbReference type="Pfam" id="PF14302">
    <property type="entry name" value="DUF4377"/>
    <property type="match status" value="1"/>
</dbReference>
<evidence type="ECO:0000256" key="2">
    <source>
        <dbReference type="SAM" id="SignalP"/>
    </source>
</evidence>
<reference evidence="5 6" key="1">
    <citation type="journal article" date="2017" name="DNA Res.">
        <title>Complete genome sequence and expression profile of the commercial lytic enzyme producer Lysobacter enzymogenes M497-1.</title>
        <authorList>
            <person name="Takami H."/>
            <person name="Toyoda A."/>
            <person name="Uchiyama I."/>
            <person name="Itoh T."/>
            <person name="Takaki Y."/>
            <person name="Arai W."/>
            <person name="Nishi S."/>
            <person name="Kawai M."/>
            <person name="Shinya K."/>
            <person name="Ikeda H."/>
        </authorList>
    </citation>
    <scope>NUCLEOTIDE SEQUENCE [LARGE SCALE GENOMIC DNA]</scope>
    <source>
        <strain evidence="5 6">M497-1</strain>
    </source>
</reference>
<dbReference type="GeneID" id="83066605"/>
<dbReference type="Proteomes" id="UP000218824">
    <property type="component" value="Chromosome"/>
</dbReference>
<evidence type="ECO:0000313" key="6">
    <source>
        <dbReference type="Proteomes" id="UP000218824"/>
    </source>
</evidence>
<name>A0AAU9B9H3_LYSEN</name>
<dbReference type="KEGG" id="lem:LEN_4834"/>
<proteinExistence type="predicted"/>
<dbReference type="PANTHER" id="PTHR35535">
    <property type="entry name" value="HEAT SHOCK PROTEIN HSLJ"/>
    <property type="match status" value="1"/>
</dbReference>
<feature type="region of interest" description="Disordered" evidence="1">
    <location>
        <begin position="28"/>
        <end position="59"/>
    </location>
</feature>
<dbReference type="Pfam" id="PF03724">
    <property type="entry name" value="META"/>
    <property type="match status" value="1"/>
</dbReference>
<evidence type="ECO:0000256" key="1">
    <source>
        <dbReference type="SAM" id="MobiDB-lite"/>
    </source>
</evidence>
<dbReference type="PROSITE" id="PS51257">
    <property type="entry name" value="PROKAR_LIPOPROTEIN"/>
    <property type="match status" value="1"/>
</dbReference>
<dbReference type="RefSeq" id="WP_096382671.1">
    <property type="nucleotide sequence ID" value="NZ_AP014940.1"/>
</dbReference>
<accession>A0AAU9B9H3</accession>
<organism evidence="5 6">
    <name type="scientific">Lysobacter enzymogenes</name>
    <dbReference type="NCBI Taxonomy" id="69"/>
    <lineage>
        <taxon>Bacteria</taxon>
        <taxon>Pseudomonadati</taxon>
        <taxon>Pseudomonadota</taxon>
        <taxon>Gammaproteobacteria</taxon>
        <taxon>Lysobacterales</taxon>
        <taxon>Lysobacteraceae</taxon>
        <taxon>Lysobacter</taxon>
    </lineage>
</organism>
<dbReference type="InterPro" id="IPR005184">
    <property type="entry name" value="DUF306_Meta_HslJ"/>
</dbReference>
<keyword evidence="2" id="KW-0732">Signal</keyword>
<feature type="signal peptide" evidence="2">
    <location>
        <begin position="1"/>
        <end position="22"/>
    </location>
</feature>
<dbReference type="InterPro" id="IPR025485">
    <property type="entry name" value="DUF4377"/>
</dbReference>
<dbReference type="Gene3D" id="2.40.128.270">
    <property type="match status" value="1"/>
</dbReference>
<dbReference type="AlphaFoldDB" id="A0AAU9B9H3"/>
<gene>
    <name evidence="5" type="ORF">LEN_4834</name>
</gene>
<dbReference type="InterPro" id="IPR053147">
    <property type="entry name" value="Hsp_HslJ-like"/>
</dbReference>
<dbReference type="EMBL" id="AP014940">
    <property type="protein sequence ID" value="BAW00322.1"/>
    <property type="molecule type" value="Genomic_DNA"/>
</dbReference>
<feature type="chain" id="PRO_5043953112" evidence="2">
    <location>
        <begin position="23"/>
        <end position="296"/>
    </location>
</feature>
<evidence type="ECO:0000259" key="3">
    <source>
        <dbReference type="Pfam" id="PF03724"/>
    </source>
</evidence>
<evidence type="ECO:0000259" key="4">
    <source>
        <dbReference type="Pfam" id="PF14302"/>
    </source>
</evidence>
<dbReference type="PANTHER" id="PTHR35535:SF2">
    <property type="entry name" value="DUF306 DOMAIN-CONTAINING PROTEIN"/>
    <property type="match status" value="1"/>
</dbReference>
<feature type="compositionally biased region" description="Low complexity" evidence="1">
    <location>
        <begin position="42"/>
        <end position="53"/>
    </location>
</feature>